<evidence type="ECO:0000313" key="2">
    <source>
        <dbReference type="EMBL" id="UYV75737.1"/>
    </source>
</evidence>
<proteinExistence type="predicted"/>
<gene>
    <name evidence="2" type="ORF">LAZ67_13001172</name>
</gene>
<organism evidence="2 3">
    <name type="scientific">Cordylochernes scorpioides</name>
    <dbReference type="NCBI Taxonomy" id="51811"/>
    <lineage>
        <taxon>Eukaryota</taxon>
        <taxon>Metazoa</taxon>
        <taxon>Ecdysozoa</taxon>
        <taxon>Arthropoda</taxon>
        <taxon>Chelicerata</taxon>
        <taxon>Arachnida</taxon>
        <taxon>Pseudoscorpiones</taxon>
        <taxon>Cheliferoidea</taxon>
        <taxon>Chernetidae</taxon>
        <taxon>Cordylochernes</taxon>
    </lineage>
</organism>
<dbReference type="SUPFAM" id="SSF53098">
    <property type="entry name" value="Ribonuclease H-like"/>
    <property type="match status" value="1"/>
</dbReference>
<dbReference type="InterPro" id="IPR054465">
    <property type="entry name" value="Integrase_p58-like_C"/>
</dbReference>
<dbReference type="InterPro" id="IPR036397">
    <property type="entry name" value="RNaseH_sf"/>
</dbReference>
<dbReference type="InterPro" id="IPR012337">
    <property type="entry name" value="RNaseH-like_sf"/>
</dbReference>
<dbReference type="Gene3D" id="3.30.420.10">
    <property type="entry name" value="Ribonuclease H-like superfamily/Ribonuclease H"/>
    <property type="match status" value="1"/>
</dbReference>
<dbReference type="Pfam" id="PF22938">
    <property type="entry name" value="Integrase_p58_C"/>
    <property type="match status" value="1"/>
</dbReference>
<sequence>MKRYFGPYKVTLKVSDVTYEFGSTEPSDWTRQKTDLVHVLRMKPYHDVKDQVDLFKGLKSLPLSESRHGEIEKVAYLMKGIGESIFQALLTIEVVKEFCRHTRRIKDLFKKRIGKSQFEEYPSKTLLGLPRVLKCNYWLWKVLNFAFRNAKLGPNPGPALGDIISPQSSKRVFARTLSIAGKKNCAIESSKQLLLESELFIPSSYITRTTIAYHPQTNRLTERLSRTITDMLSMYTDLDLRIWDEMFPFITFFYNTARQEFIGFTSFFLLLGSEVEKTLGSIFPYSGLSDGKEFIQAVATRVEEARQIA</sequence>
<dbReference type="EMBL" id="CP092875">
    <property type="protein sequence ID" value="UYV75737.1"/>
    <property type="molecule type" value="Genomic_DNA"/>
</dbReference>
<feature type="domain" description="Integrase p58-like C-terminal" evidence="1">
    <location>
        <begin position="6"/>
        <end position="44"/>
    </location>
</feature>
<evidence type="ECO:0000313" key="3">
    <source>
        <dbReference type="Proteomes" id="UP001235939"/>
    </source>
</evidence>
<keyword evidence="3" id="KW-1185">Reference proteome</keyword>
<protein>
    <recommendedName>
        <fullName evidence="1">Integrase p58-like C-terminal domain-containing protein</fullName>
    </recommendedName>
</protein>
<evidence type="ECO:0000259" key="1">
    <source>
        <dbReference type="Pfam" id="PF22938"/>
    </source>
</evidence>
<name>A0ABY6L6A4_9ARAC</name>
<accession>A0ABY6L6A4</accession>
<dbReference type="Proteomes" id="UP001235939">
    <property type="component" value="Chromosome 13"/>
</dbReference>
<reference evidence="2 3" key="1">
    <citation type="submission" date="2022-01" db="EMBL/GenBank/DDBJ databases">
        <title>A chromosomal length assembly of Cordylochernes scorpioides.</title>
        <authorList>
            <person name="Zeh D."/>
            <person name="Zeh J."/>
        </authorList>
    </citation>
    <scope>NUCLEOTIDE SEQUENCE [LARGE SCALE GENOMIC DNA]</scope>
    <source>
        <strain evidence="2">IN4F17</strain>
        <tissue evidence="2">Whole Body</tissue>
    </source>
</reference>